<dbReference type="EMBL" id="UOFI01000132">
    <property type="protein sequence ID" value="VAW68558.1"/>
    <property type="molecule type" value="Genomic_DNA"/>
</dbReference>
<name>A0A3B0XJQ0_9ZZZZ</name>
<protein>
    <submittedName>
        <fullName evidence="1">Uncharacterized protein</fullName>
    </submittedName>
</protein>
<accession>A0A3B0XJQ0</accession>
<dbReference type="SUPFAM" id="SSF50475">
    <property type="entry name" value="FMN-binding split barrel"/>
    <property type="match status" value="1"/>
</dbReference>
<dbReference type="InterPro" id="IPR012349">
    <property type="entry name" value="Split_barrel_FMN-bd"/>
</dbReference>
<reference evidence="1" key="1">
    <citation type="submission" date="2018-06" db="EMBL/GenBank/DDBJ databases">
        <authorList>
            <person name="Zhirakovskaya E."/>
        </authorList>
    </citation>
    <scope>NUCLEOTIDE SEQUENCE</scope>
</reference>
<dbReference type="AlphaFoldDB" id="A0A3B0XJQ0"/>
<dbReference type="Gene3D" id="2.30.110.10">
    <property type="entry name" value="Electron Transport, Fmn-binding Protein, Chain A"/>
    <property type="match status" value="1"/>
</dbReference>
<gene>
    <name evidence="1" type="ORF">MNBD_GAMMA09-3190</name>
</gene>
<evidence type="ECO:0000313" key="1">
    <source>
        <dbReference type="EMBL" id="VAW68558.1"/>
    </source>
</evidence>
<proteinExistence type="predicted"/>
<sequence length="58" mass="6583">MDFIVGFEIEVDRMEAKFKLSQNRPETDRKNTVVNLKNAADDKAQGMANLIDANEPMI</sequence>
<organism evidence="1">
    <name type="scientific">hydrothermal vent metagenome</name>
    <dbReference type="NCBI Taxonomy" id="652676"/>
    <lineage>
        <taxon>unclassified sequences</taxon>
        <taxon>metagenomes</taxon>
        <taxon>ecological metagenomes</taxon>
    </lineage>
</organism>